<evidence type="ECO:0000313" key="2">
    <source>
        <dbReference type="EMBL" id="QUI21390.1"/>
    </source>
</evidence>
<keyword evidence="3" id="KW-1185">Reference proteome</keyword>
<dbReference type="GO" id="GO:0008233">
    <property type="term" value="F:peptidase activity"/>
    <property type="evidence" value="ECO:0007669"/>
    <property type="project" value="UniProtKB-KW"/>
</dbReference>
<dbReference type="Pfam" id="PF14343">
    <property type="entry name" value="PrcB_C"/>
    <property type="match status" value="1"/>
</dbReference>
<dbReference type="KEGG" id="vpy:HZI73_03415"/>
<dbReference type="PROSITE" id="PS51257">
    <property type="entry name" value="PROKAR_LIPOPROTEIN"/>
    <property type="match status" value="1"/>
</dbReference>
<accession>A0A8J8MGX6</accession>
<keyword evidence="2" id="KW-0378">Hydrolase</keyword>
<feature type="domain" description="PrcB C-terminal" evidence="1">
    <location>
        <begin position="70"/>
        <end position="126"/>
    </location>
</feature>
<dbReference type="Proteomes" id="UP000683246">
    <property type="component" value="Chromosome"/>
</dbReference>
<keyword evidence="2" id="KW-0645">Protease</keyword>
<gene>
    <name evidence="2" type="ORF">HZI73_03415</name>
</gene>
<dbReference type="InterPro" id="IPR025748">
    <property type="entry name" value="PrcB_C_dom"/>
</dbReference>
<dbReference type="AlphaFoldDB" id="A0A8J8MGX6"/>
<evidence type="ECO:0000313" key="3">
    <source>
        <dbReference type="Proteomes" id="UP000683246"/>
    </source>
</evidence>
<dbReference type="RefSeq" id="WP_212696860.1">
    <property type="nucleotide sequence ID" value="NZ_CP058649.1"/>
</dbReference>
<proteinExistence type="predicted"/>
<sequence>MKKLFIWILTIVMLLMLTSCNKMKKQEDDKIKDLDFTVIDEVDIPDIIAEKIEESKKEAFKFSFSDGQYLYIVVGYGEQPTGGYSIQVKEVYETEDYVVIMTDLLGPSKDDNVTMSLTYPYIVIKTQDLSLPVYYK</sequence>
<name>A0A8J8MGX6_9FIRM</name>
<organism evidence="2 3">
    <name type="scientific">Vallitalea pronyensis</name>
    <dbReference type="NCBI Taxonomy" id="1348613"/>
    <lineage>
        <taxon>Bacteria</taxon>
        <taxon>Bacillati</taxon>
        <taxon>Bacillota</taxon>
        <taxon>Clostridia</taxon>
        <taxon>Lachnospirales</taxon>
        <taxon>Vallitaleaceae</taxon>
        <taxon>Vallitalea</taxon>
    </lineage>
</organism>
<reference evidence="2" key="1">
    <citation type="submission" date="2020-07" db="EMBL/GenBank/DDBJ databases">
        <title>Vallitalea pronyensis genome.</title>
        <authorList>
            <person name="Postec A."/>
        </authorList>
    </citation>
    <scope>NUCLEOTIDE SEQUENCE</scope>
    <source>
        <strain evidence="2">FatNI3</strain>
    </source>
</reference>
<evidence type="ECO:0000259" key="1">
    <source>
        <dbReference type="Pfam" id="PF14343"/>
    </source>
</evidence>
<dbReference type="GO" id="GO:0006508">
    <property type="term" value="P:proteolysis"/>
    <property type="evidence" value="ECO:0007669"/>
    <property type="project" value="UniProtKB-KW"/>
</dbReference>
<dbReference type="EMBL" id="CP058649">
    <property type="protein sequence ID" value="QUI21390.1"/>
    <property type="molecule type" value="Genomic_DNA"/>
</dbReference>
<protein>
    <submittedName>
        <fullName evidence="2">Protease complex subunit PrcB family protein</fullName>
    </submittedName>
</protein>